<evidence type="ECO:0000313" key="2">
    <source>
        <dbReference type="Proteomes" id="UP000499080"/>
    </source>
</evidence>
<dbReference type="OrthoDB" id="7699940at2759"/>
<accession>A0A4Y2QX28</accession>
<evidence type="ECO:0000313" key="1">
    <source>
        <dbReference type="EMBL" id="GBN67740.1"/>
    </source>
</evidence>
<gene>
    <name evidence="1" type="ORF">AVEN_272413_1</name>
</gene>
<comment type="caution">
    <text evidence="1">The sequence shown here is derived from an EMBL/GenBank/DDBJ whole genome shotgun (WGS) entry which is preliminary data.</text>
</comment>
<dbReference type="Proteomes" id="UP000499080">
    <property type="component" value="Unassembled WGS sequence"/>
</dbReference>
<reference evidence="1 2" key="1">
    <citation type="journal article" date="2019" name="Sci. Rep.">
        <title>Orb-weaving spider Araneus ventricosus genome elucidates the spidroin gene catalogue.</title>
        <authorList>
            <person name="Kono N."/>
            <person name="Nakamura H."/>
            <person name="Ohtoshi R."/>
            <person name="Moran D.A.P."/>
            <person name="Shinohara A."/>
            <person name="Yoshida Y."/>
            <person name="Fujiwara M."/>
            <person name="Mori M."/>
            <person name="Tomita M."/>
            <person name="Arakawa K."/>
        </authorList>
    </citation>
    <scope>NUCLEOTIDE SEQUENCE [LARGE SCALE GENOMIC DNA]</scope>
</reference>
<keyword evidence="2" id="KW-1185">Reference proteome</keyword>
<dbReference type="AlphaFoldDB" id="A0A4Y2QX28"/>
<name>A0A4Y2QX28_ARAVE</name>
<proteinExistence type="predicted"/>
<sequence length="114" mass="12719">MTMKTLIHKLSTDVRPTMQGDIYYVCPKAAILSDQNVLRITKVPSALTVGNLGVVSMKHFNKKSDLGTEFIMISDLSAMFPLSEIIIRPSKSDLLWLYDKWSNPLSIPGLSGFM</sequence>
<organism evidence="1 2">
    <name type="scientific">Araneus ventricosus</name>
    <name type="common">Orbweaver spider</name>
    <name type="synonym">Epeira ventricosa</name>
    <dbReference type="NCBI Taxonomy" id="182803"/>
    <lineage>
        <taxon>Eukaryota</taxon>
        <taxon>Metazoa</taxon>
        <taxon>Ecdysozoa</taxon>
        <taxon>Arthropoda</taxon>
        <taxon>Chelicerata</taxon>
        <taxon>Arachnida</taxon>
        <taxon>Araneae</taxon>
        <taxon>Araneomorphae</taxon>
        <taxon>Entelegynae</taxon>
        <taxon>Araneoidea</taxon>
        <taxon>Araneidae</taxon>
        <taxon>Araneus</taxon>
    </lineage>
</organism>
<dbReference type="EMBL" id="BGPR01015032">
    <property type="protein sequence ID" value="GBN67740.1"/>
    <property type="molecule type" value="Genomic_DNA"/>
</dbReference>
<protein>
    <submittedName>
        <fullName evidence="1">Uncharacterized protein</fullName>
    </submittedName>
</protein>